<evidence type="ECO:0000313" key="1">
    <source>
        <dbReference type="EMBL" id="VEL12030.1"/>
    </source>
</evidence>
<name>A0A448WHR0_9PLAT</name>
<evidence type="ECO:0000313" key="2">
    <source>
        <dbReference type="Proteomes" id="UP000784294"/>
    </source>
</evidence>
<accession>A0A448WHR0</accession>
<organism evidence="1 2">
    <name type="scientific">Protopolystoma xenopodis</name>
    <dbReference type="NCBI Taxonomy" id="117903"/>
    <lineage>
        <taxon>Eukaryota</taxon>
        <taxon>Metazoa</taxon>
        <taxon>Spiralia</taxon>
        <taxon>Lophotrochozoa</taxon>
        <taxon>Platyhelminthes</taxon>
        <taxon>Monogenea</taxon>
        <taxon>Polyopisthocotylea</taxon>
        <taxon>Polystomatidea</taxon>
        <taxon>Polystomatidae</taxon>
        <taxon>Protopolystoma</taxon>
    </lineage>
</organism>
<proteinExistence type="predicted"/>
<dbReference type="EMBL" id="CAAALY010013578">
    <property type="protein sequence ID" value="VEL12030.1"/>
    <property type="molecule type" value="Genomic_DNA"/>
</dbReference>
<comment type="caution">
    <text evidence="1">The sequence shown here is derived from an EMBL/GenBank/DDBJ whole genome shotgun (WGS) entry which is preliminary data.</text>
</comment>
<gene>
    <name evidence="1" type="ORF">PXEA_LOCUS5470</name>
</gene>
<sequence length="71" mass="8069">MAVATAAAFCGPRKNVFRFTSLSPLTTYVRTRLCLFPCPLGCIFAHQLACRPFRHLGELCRLDAEWPQHME</sequence>
<protein>
    <submittedName>
        <fullName evidence="1">Uncharacterized protein</fullName>
    </submittedName>
</protein>
<dbReference type="Proteomes" id="UP000784294">
    <property type="component" value="Unassembled WGS sequence"/>
</dbReference>
<keyword evidence="2" id="KW-1185">Reference proteome</keyword>
<reference evidence="1" key="1">
    <citation type="submission" date="2018-11" db="EMBL/GenBank/DDBJ databases">
        <authorList>
            <consortium name="Pathogen Informatics"/>
        </authorList>
    </citation>
    <scope>NUCLEOTIDE SEQUENCE</scope>
</reference>
<dbReference type="AlphaFoldDB" id="A0A448WHR0"/>